<comment type="catalytic activity">
    <reaction evidence="18">
        <text>10-formyltetrahydrofolyl-(gamma-L-Glu)(n) + L-glutamate + ATP = 10-formyltetrahydrofolyl-(gamma-L-Glu)(n+1) + ADP + phosphate + H(+)</text>
        <dbReference type="Rhea" id="RHEA:51904"/>
        <dbReference type="Rhea" id="RHEA-COMP:13088"/>
        <dbReference type="Rhea" id="RHEA-COMP:14300"/>
        <dbReference type="ChEBI" id="CHEBI:15378"/>
        <dbReference type="ChEBI" id="CHEBI:29985"/>
        <dbReference type="ChEBI" id="CHEBI:30616"/>
        <dbReference type="ChEBI" id="CHEBI:43474"/>
        <dbReference type="ChEBI" id="CHEBI:134413"/>
        <dbReference type="ChEBI" id="CHEBI:456216"/>
        <dbReference type="EC" id="6.3.2.17"/>
    </reaction>
</comment>
<accession>A0A5S5C630</accession>
<gene>
    <name evidence="24" type="ORF">BD809_1058</name>
</gene>
<comment type="catalytic activity">
    <reaction evidence="17">
        <text>(6S)-5,6,7,8-tetrahydrofolyl-(gamma-L-Glu)(n) + L-glutamate + ATP = (6S)-5,6,7,8-tetrahydrofolyl-(gamma-L-Glu)(n+1) + ADP + phosphate + H(+)</text>
        <dbReference type="Rhea" id="RHEA:10580"/>
        <dbReference type="Rhea" id="RHEA-COMP:14738"/>
        <dbReference type="Rhea" id="RHEA-COMP:14740"/>
        <dbReference type="ChEBI" id="CHEBI:15378"/>
        <dbReference type="ChEBI" id="CHEBI:29985"/>
        <dbReference type="ChEBI" id="CHEBI:30616"/>
        <dbReference type="ChEBI" id="CHEBI:43474"/>
        <dbReference type="ChEBI" id="CHEBI:141005"/>
        <dbReference type="ChEBI" id="CHEBI:456216"/>
        <dbReference type="EC" id="6.3.2.17"/>
    </reaction>
</comment>
<dbReference type="SUPFAM" id="SSF53623">
    <property type="entry name" value="MurD-like peptide ligases, catalytic domain"/>
    <property type="match status" value="1"/>
</dbReference>
<evidence type="ECO:0000256" key="8">
    <source>
        <dbReference type="ARBA" id="ARBA00022598"/>
    </source>
</evidence>
<dbReference type="Pfam" id="PF08245">
    <property type="entry name" value="Mur_ligase_M"/>
    <property type="match status" value="1"/>
</dbReference>
<evidence type="ECO:0000256" key="17">
    <source>
        <dbReference type="ARBA" id="ARBA00047493"/>
    </source>
</evidence>
<dbReference type="GO" id="GO:0008841">
    <property type="term" value="F:dihydrofolate synthase activity"/>
    <property type="evidence" value="ECO:0007669"/>
    <property type="project" value="UniProtKB-EC"/>
</dbReference>
<comment type="pathway">
    <text evidence="3">Cofactor biosynthesis; tetrahydrofolylpolyglutamate biosynthesis.</text>
</comment>
<dbReference type="InterPro" id="IPR018109">
    <property type="entry name" value="Folylpolyglutamate_synth_CS"/>
</dbReference>
<evidence type="ECO:0000256" key="6">
    <source>
        <dbReference type="ARBA" id="ARBA00013025"/>
    </source>
</evidence>
<dbReference type="PROSITE" id="PS01011">
    <property type="entry name" value="FOLYLPOLYGLU_SYNT_1"/>
    <property type="match status" value="1"/>
</dbReference>
<keyword evidence="13" id="KW-0289">Folate biosynthesis</keyword>
<evidence type="ECO:0000256" key="9">
    <source>
        <dbReference type="ARBA" id="ARBA00022723"/>
    </source>
</evidence>
<keyword evidence="9" id="KW-0479">Metal-binding</keyword>
<dbReference type="GO" id="GO:0004326">
    <property type="term" value="F:tetrahydrofolylpolyglutamate synthase activity"/>
    <property type="evidence" value="ECO:0007669"/>
    <property type="project" value="UniProtKB-EC"/>
</dbReference>
<dbReference type="GO" id="GO:0046872">
    <property type="term" value="F:metal ion binding"/>
    <property type="evidence" value="ECO:0007669"/>
    <property type="project" value="UniProtKB-KW"/>
</dbReference>
<evidence type="ECO:0000256" key="7">
    <source>
        <dbReference type="ARBA" id="ARBA00019357"/>
    </source>
</evidence>
<dbReference type="Gene3D" id="3.40.1190.10">
    <property type="entry name" value="Mur-like, catalytic domain"/>
    <property type="match status" value="1"/>
</dbReference>
<evidence type="ECO:0000256" key="1">
    <source>
        <dbReference type="ARBA" id="ARBA00002714"/>
    </source>
</evidence>
<evidence type="ECO:0000256" key="20">
    <source>
        <dbReference type="ARBA" id="ARBA00049161"/>
    </source>
</evidence>
<evidence type="ECO:0000259" key="22">
    <source>
        <dbReference type="Pfam" id="PF02875"/>
    </source>
</evidence>
<keyword evidence="11 21" id="KW-0067">ATP-binding</keyword>
<evidence type="ECO:0000256" key="19">
    <source>
        <dbReference type="ARBA" id="ARBA00049035"/>
    </source>
</evidence>
<dbReference type="AlphaFoldDB" id="A0A5S5C630"/>
<comment type="pathway">
    <text evidence="2">Cofactor biosynthesis; tetrahydrofolate biosynthesis; 7,8-dihydrofolate from 2-amino-4-hydroxy-6-hydroxymethyl-7,8-dihydropteridine diphosphate and 4-aminobenzoate: step 2/2.</text>
</comment>
<dbReference type="Pfam" id="PF02875">
    <property type="entry name" value="Mur_ligase_C"/>
    <property type="match status" value="1"/>
</dbReference>
<dbReference type="GO" id="GO:0005737">
    <property type="term" value="C:cytoplasm"/>
    <property type="evidence" value="ECO:0007669"/>
    <property type="project" value="TreeGrafter"/>
</dbReference>
<organism evidence="24 25">
    <name type="scientific">Aquimarina intermedia</name>
    <dbReference type="NCBI Taxonomy" id="350814"/>
    <lineage>
        <taxon>Bacteria</taxon>
        <taxon>Pseudomonadati</taxon>
        <taxon>Bacteroidota</taxon>
        <taxon>Flavobacteriia</taxon>
        <taxon>Flavobacteriales</taxon>
        <taxon>Flavobacteriaceae</taxon>
        <taxon>Aquimarina</taxon>
    </lineage>
</organism>
<evidence type="ECO:0000256" key="14">
    <source>
        <dbReference type="ARBA" id="ARBA00030048"/>
    </source>
</evidence>
<feature type="domain" description="Mur ligase C-terminal" evidence="22">
    <location>
        <begin position="283"/>
        <end position="400"/>
    </location>
</feature>
<keyword evidence="12" id="KW-0460">Magnesium</keyword>
<dbReference type="InterPro" id="IPR013221">
    <property type="entry name" value="Mur_ligase_cen"/>
</dbReference>
<dbReference type="Gene3D" id="3.90.190.20">
    <property type="entry name" value="Mur ligase, C-terminal domain"/>
    <property type="match status" value="1"/>
</dbReference>
<name>A0A5S5C630_9FLAO</name>
<dbReference type="PANTHER" id="PTHR11136">
    <property type="entry name" value="FOLYLPOLYGLUTAMATE SYNTHASE-RELATED"/>
    <property type="match status" value="1"/>
</dbReference>
<evidence type="ECO:0000256" key="4">
    <source>
        <dbReference type="ARBA" id="ARBA00008276"/>
    </source>
</evidence>
<keyword evidence="25" id="KW-1185">Reference proteome</keyword>
<evidence type="ECO:0000256" key="16">
    <source>
        <dbReference type="ARBA" id="ARBA00032510"/>
    </source>
</evidence>
<evidence type="ECO:0000256" key="15">
    <source>
        <dbReference type="ARBA" id="ARBA00030592"/>
    </source>
</evidence>
<sequence length="408" mass="45617">MSIQITYRETLDWMFARLPMYQRVGKHAYKADLSNTIELAKHLGNPQTTFRSVHVAGTNGKGSTSHMLASVMQEAGYKVGLYTSPHLKDYRERIKINGEMISEDFVVDFLKRHKSYFESKALSFFEMTVGLAFQYFSDQKVDIAIIETGLGGRLDSTNIVKPEVSIITNIGLDHTQFLGTTRQAIAKEKAGIIKPYTPVVIGISTTETKEVFETIAGNNKAPLYLAENISTDIETDLKGFYQKENVRTVVQAIAVLNGLGWRINQKNARSGLAKVVENTGLLGRWQCLQSNPKVLVDTAHNFDGLQIVLEQLLEESYEHLHIVLGVVSEKNLDEILPLFPTEATYYFVKPDIPRGMDERNLEKFGKKFKLNGTTFDSVQMGYKAALQAAKNSDLIFVGGSTFTVAEII</sequence>
<dbReference type="RefSeq" id="WP_317130861.1">
    <property type="nucleotide sequence ID" value="NZ_VNHU01000005.1"/>
</dbReference>
<dbReference type="GO" id="GO:0046656">
    <property type="term" value="P:folic acid biosynthetic process"/>
    <property type="evidence" value="ECO:0007669"/>
    <property type="project" value="UniProtKB-KW"/>
</dbReference>
<keyword evidence="8 21" id="KW-0436">Ligase</keyword>
<evidence type="ECO:0000313" key="25">
    <source>
        <dbReference type="Proteomes" id="UP000324376"/>
    </source>
</evidence>
<dbReference type="Proteomes" id="UP000324376">
    <property type="component" value="Unassembled WGS sequence"/>
</dbReference>
<comment type="similarity">
    <text evidence="4 21">Belongs to the folylpolyglutamate synthase family.</text>
</comment>
<keyword evidence="10 21" id="KW-0547">Nucleotide-binding</keyword>
<evidence type="ECO:0000256" key="10">
    <source>
        <dbReference type="ARBA" id="ARBA00022741"/>
    </source>
</evidence>
<dbReference type="EMBL" id="VNHU01000005">
    <property type="protein sequence ID" value="TYP73423.1"/>
    <property type="molecule type" value="Genomic_DNA"/>
</dbReference>
<comment type="catalytic activity">
    <reaction evidence="20">
        <text>7,8-dihydropteroate + L-glutamate + ATP = 7,8-dihydrofolate + ADP + phosphate + H(+)</text>
        <dbReference type="Rhea" id="RHEA:23584"/>
        <dbReference type="ChEBI" id="CHEBI:15378"/>
        <dbReference type="ChEBI" id="CHEBI:17839"/>
        <dbReference type="ChEBI" id="CHEBI:29985"/>
        <dbReference type="ChEBI" id="CHEBI:30616"/>
        <dbReference type="ChEBI" id="CHEBI:43474"/>
        <dbReference type="ChEBI" id="CHEBI:57451"/>
        <dbReference type="ChEBI" id="CHEBI:456216"/>
        <dbReference type="EC" id="6.3.2.12"/>
    </reaction>
</comment>
<comment type="caution">
    <text evidence="24">The sequence shown here is derived from an EMBL/GenBank/DDBJ whole genome shotgun (WGS) entry which is preliminary data.</text>
</comment>
<feature type="domain" description="Mur ligase central" evidence="23">
    <location>
        <begin position="55"/>
        <end position="218"/>
    </location>
</feature>
<dbReference type="PIRSF" id="PIRSF001563">
    <property type="entry name" value="Folylpolyglu_synth"/>
    <property type="match status" value="1"/>
</dbReference>
<evidence type="ECO:0000256" key="18">
    <source>
        <dbReference type="ARBA" id="ARBA00047808"/>
    </source>
</evidence>
<protein>
    <recommendedName>
        <fullName evidence="7">Dihydrofolate synthase/folylpolyglutamate synthase</fullName>
        <ecNumber evidence="5">6.3.2.12</ecNumber>
        <ecNumber evidence="6">6.3.2.17</ecNumber>
    </recommendedName>
    <alternativeName>
        <fullName evidence="16">Folylpoly-gamma-glutamate synthetase-dihydrofolate synthetase</fullName>
    </alternativeName>
    <alternativeName>
        <fullName evidence="14">Folylpolyglutamate synthetase</fullName>
    </alternativeName>
    <alternativeName>
        <fullName evidence="15">Tetrahydrofolylpolyglutamate synthase</fullName>
    </alternativeName>
</protein>
<dbReference type="InterPro" id="IPR036615">
    <property type="entry name" value="Mur_ligase_C_dom_sf"/>
</dbReference>
<evidence type="ECO:0000256" key="3">
    <source>
        <dbReference type="ARBA" id="ARBA00005150"/>
    </source>
</evidence>
<reference evidence="24 25" key="1">
    <citation type="submission" date="2019-07" db="EMBL/GenBank/DDBJ databases">
        <title>Genomic Encyclopedia of Archaeal and Bacterial Type Strains, Phase II (KMG-II): from individual species to whole genera.</title>
        <authorList>
            <person name="Goeker M."/>
        </authorList>
    </citation>
    <scope>NUCLEOTIDE SEQUENCE [LARGE SCALE GENOMIC DNA]</scope>
    <source>
        <strain evidence="24 25">DSM 17527</strain>
    </source>
</reference>
<dbReference type="PROSITE" id="PS01012">
    <property type="entry name" value="FOLYLPOLYGLU_SYNT_2"/>
    <property type="match status" value="1"/>
</dbReference>
<evidence type="ECO:0000256" key="11">
    <source>
        <dbReference type="ARBA" id="ARBA00022840"/>
    </source>
</evidence>
<evidence type="ECO:0000256" key="12">
    <source>
        <dbReference type="ARBA" id="ARBA00022842"/>
    </source>
</evidence>
<dbReference type="InterPro" id="IPR004101">
    <property type="entry name" value="Mur_ligase_C"/>
</dbReference>
<proteinExistence type="inferred from homology"/>
<comment type="function">
    <text evidence="1">Functions in two distinct reactions of the de novo folate biosynthetic pathway. Catalyzes the addition of a glutamate residue to dihydropteroate (7,8-dihydropteroate or H2Pte) to form dihydrofolate (7,8-dihydrofolate monoglutamate or H2Pte-Glu). Also catalyzes successive additions of L-glutamate to tetrahydrofolate or 10-formyltetrahydrofolate or 5,10-methylenetetrahydrofolate, leading to folylpolyglutamate derivatives.</text>
</comment>
<evidence type="ECO:0000256" key="5">
    <source>
        <dbReference type="ARBA" id="ARBA00013023"/>
    </source>
</evidence>
<evidence type="ECO:0000256" key="21">
    <source>
        <dbReference type="PIRNR" id="PIRNR001563"/>
    </source>
</evidence>
<evidence type="ECO:0000256" key="2">
    <source>
        <dbReference type="ARBA" id="ARBA00004799"/>
    </source>
</evidence>
<dbReference type="SUPFAM" id="SSF53244">
    <property type="entry name" value="MurD-like peptide ligases, peptide-binding domain"/>
    <property type="match status" value="1"/>
</dbReference>
<dbReference type="EC" id="6.3.2.17" evidence="6"/>
<dbReference type="PANTHER" id="PTHR11136:SF0">
    <property type="entry name" value="DIHYDROFOLATE SYNTHETASE-RELATED"/>
    <property type="match status" value="1"/>
</dbReference>
<evidence type="ECO:0000313" key="24">
    <source>
        <dbReference type="EMBL" id="TYP73423.1"/>
    </source>
</evidence>
<comment type="catalytic activity">
    <reaction evidence="19">
        <text>(6R)-5,10-methylenetetrahydrofolyl-(gamma-L-Glu)(n) + L-glutamate + ATP = (6R)-5,10-methylenetetrahydrofolyl-(gamma-L-Glu)(n+1) + ADP + phosphate + H(+)</text>
        <dbReference type="Rhea" id="RHEA:51912"/>
        <dbReference type="Rhea" id="RHEA-COMP:13257"/>
        <dbReference type="Rhea" id="RHEA-COMP:13258"/>
        <dbReference type="ChEBI" id="CHEBI:15378"/>
        <dbReference type="ChEBI" id="CHEBI:29985"/>
        <dbReference type="ChEBI" id="CHEBI:30616"/>
        <dbReference type="ChEBI" id="CHEBI:43474"/>
        <dbReference type="ChEBI" id="CHEBI:136572"/>
        <dbReference type="ChEBI" id="CHEBI:456216"/>
        <dbReference type="EC" id="6.3.2.17"/>
    </reaction>
</comment>
<dbReference type="GO" id="GO:0005524">
    <property type="term" value="F:ATP binding"/>
    <property type="evidence" value="ECO:0007669"/>
    <property type="project" value="UniProtKB-KW"/>
</dbReference>
<dbReference type="EC" id="6.3.2.12" evidence="5"/>
<dbReference type="NCBIfam" id="TIGR01499">
    <property type="entry name" value="folC"/>
    <property type="match status" value="1"/>
</dbReference>
<evidence type="ECO:0000259" key="23">
    <source>
        <dbReference type="Pfam" id="PF08245"/>
    </source>
</evidence>
<dbReference type="InterPro" id="IPR036565">
    <property type="entry name" value="Mur-like_cat_sf"/>
</dbReference>
<dbReference type="InterPro" id="IPR001645">
    <property type="entry name" value="Folylpolyglutamate_synth"/>
</dbReference>
<evidence type="ECO:0000256" key="13">
    <source>
        <dbReference type="ARBA" id="ARBA00022909"/>
    </source>
</evidence>